<comment type="caution">
    <text evidence="1">The sequence shown here is derived from an EMBL/GenBank/DDBJ whole genome shotgun (WGS) entry which is preliminary data.</text>
</comment>
<evidence type="ECO:0000313" key="2">
    <source>
        <dbReference type="Proteomes" id="UP000013209"/>
    </source>
</evidence>
<sequence>MSLEMLIIEPKGIFIKFKDEFKANDFNLTLEIPENVDLLYLAPTQYDIDTFGIWVSGSTELDDSLNVKVKTLILWDHIKIVSIVEDDTSQQEISKNQIGFVHS</sequence>
<evidence type="ECO:0000313" key="1">
    <source>
        <dbReference type="EMBL" id="ENV08650.1"/>
    </source>
</evidence>
<protein>
    <submittedName>
        <fullName evidence="1">Uncharacterized protein</fullName>
    </submittedName>
</protein>
<gene>
    <name evidence="1" type="ORF">F966_03324</name>
</gene>
<reference evidence="1 2" key="1">
    <citation type="submission" date="2013-02" db="EMBL/GenBank/DDBJ databases">
        <title>The Genome Sequence of Acinetobacter sp. CIP 56.2.</title>
        <authorList>
            <consortium name="The Broad Institute Genome Sequencing Platform"/>
            <consortium name="The Broad Institute Genome Sequencing Center for Infectious Disease"/>
            <person name="Cerqueira G."/>
            <person name="Feldgarden M."/>
            <person name="Courvalin P."/>
            <person name="Perichon B."/>
            <person name="Grillot-Courvalin C."/>
            <person name="Clermont D."/>
            <person name="Rocha E."/>
            <person name="Yoon E.-J."/>
            <person name="Nemec A."/>
            <person name="Walker B."/>
            <person name="Young S.K."/>
            <person name="Zeng Q."/>
            <person name="Gargeya S."/>
            <person name="Fitzgerald M."/>
            <person name="Haas B."/>
            <person name="Abouelleil A."/>
            <person name="Alvarado L."/>
            <person name="Arachchi H.M."/>
            <person name="Berlin A.M."/>
            <person name="Chapman S.B."/>
            <person name="Dewar J."/>
            <person name="Goldberg J."/>
            <person name="Griggs A."/>
            <person name="Gujja S."/>
            <person name="Hansen M."/>
            <person name="Howarth C."/>
            <person name="Imamovic A."/>
            <person name="Larimer J."/>
            <person name="McCowan C."/>
            <person name="Murphy C."/>
            <person name="Neiman D."/>
            <person name="Pearson M."/>
            <person name="Priest M."/>
            <person name="Roberts A."/>
            <person name="Saif S."/>
            <person name="Shea T."/>
            <person name="Sisk P."/>
            <person name="Sykes S."/>
            <person name="Wortman J."/>
            <person name="Nusbaum C."/>
            <person name="Birren B."/>
        </authorList>
    </citation>
    <scope>NUCLEOTIDE SEQUENCE [LARGE SCALE GENOMIC DNA]</scope>
    <source>
        <strain evidence="1 2">CIP 56.2</strain>
    </source>
</reference>
<dbReference type="eggNOG" id="ENOG5031SI8">
    <property type="taxonomic scope" value="Bacteria"/>
</dbReference>
<dbReference type="AlphaFoldDB" id="N8XNK1"/>
<proteinExistence type="predicted"/>
<dbReference type="Proteomes" id="UP000013209">
    <property type="component" value="Unassembled WGS sequence"/>
</dbReference>
<organism evidence="1 2">
    <name type="scientific">Acinetobacter higginsii</name>
    <dbReference type="NCBI Taxonomy" id="70347"/>
    <lineage>
        <taxon>Bacteria</taxon>
        <taxon>Pseudomonadati</taxon>
        <taxon>Pseudomonadota</taxon>
        <taxon>Gammaproteobacteria</taxon>
        <taxon>Moraxellales</taxon>
        <taxon>Moraxellaceae</taxon>
        <taxon>Acinetobacter</taxon>
    </lineage>
</organism>
<name>N8XNK1_9GAMM</name>
<dbReference type="STRING" id="1144672.F966_03324"/>
<dbReference type="EMBL" id="APPH01000015">
    <property type="protein sequence ID" value="ENV08650.1"/>
    <property type="molecule type" value="Genomic_DNA"/>
</dbReference>
<dbReference type="RefSeq" id="WP_004807131.1">
    <property type="nucleotide sequence ID" value="NZ_KB849440.1"/>
</dbReference>
<dbReference type="HOGENOM" id="CLU_2257623_0_0_6"/>
<dbReference type="PATRIC" id="fig|1144672.3.peg.3203"/>
<accession>N8XNK1</accession>